<comment type="caution">
    <text evidence="5">The sequence shown here is derived from an EMBL/GenBank/DDBJ whole genome shotgun (WGS) entry which is preliminary data.</text>
</comment>
<evidence type="ECO:0000256" key="3">
    <source>
        <dbReference type="ARBA" id="ARBA00022827"/>
    </source>
</evidence>
<evidence type="ECO:0000259" key="4">
    <source>
        <dbReference type="Pfam" id="PF01494"/>
    </source>
</evidence>
<feature type="domain" description="FAD-binding" evidence="4">
    <location>
        <begin position="5"/>
        <end position="349"/>
    </location>
</feature>
<dbReference type="InterPro" id="IPR036188">
    <property type="entry name" value="FAD/NAD-bd_sf"/>
</dbReference>
<keyword evidence="2" id="KW-0285">Flavoprotein</keyword>
<comment type="cofactor">
    <cofactor evidence="1">
        <name>FAD</name>
        <dbReference type="ChEBI" id="CHEBI:57692"/>
    </cofactor>
</comment>
<sequence length="404" mass="44793">MDNRIVIVGAGPAGLVTALTLVKAGLPVLVIERNATLLDDPRAATIHPATLDILDELGIVDKVKEEGLYAPVFQFWDRPSGAMVAEFDHALLKGETRHPYVIQCEQFKLSRIVCDLISANALAEIRFNANVQEIAVVDEGKVRLTVSTPEGNETIETPWLIGCDGGRSTVRKSAGIEFGGFTWPERFVVITTPFDFAAEHGYSYRSYFADPDEWCNCFKVSGYDGVALWRTVFPADPAIGDDELLSRQFAEQKLQRFFPKSSPYEVVHHNIYTVHQRVAETFRKGRVLLAGDSAHINNPIGGMGLNGGVQDAFSLGQKLATVIRAEAGEHVLDLYDFQRRTITTKFVQEQSIQNKKRLEAKDADVRQRNLDELRSIAADAKLAKEFLMRTSMIAAQRAANALTL</sequence>
<evidence type="ECO:0000256" key="1">
    <source>
        <dbReference type="ARBA" id="ARBA00001974"/>
    </source>
</evidence>
<dbReference type="PRINTS" id="PR00420">
    <property type="entry name" value="RNGMNOXGNASE"/>
</dbReference>
<proteinExistence type="predicted"/>
<dbReference type="SUPFAM" id="SSF51905">
    <property type="entry name" value="FAD/NAD(P)-binding domain"/>
    <property type="match status" value="1"/>
</dbReference>
<dbReference type="InterPro" id="IPR050641">
    <property type="entry name" value="RIFMO-like"/>
</dbReference>
<accession>A0AAE2UVM5</accession>
<dbReference type="GO" id="GO:0071949">
    <property type="term" value="F:FAD binding"/>
    <property type="evidence" value="ECO:0007669"/>
    <property type="project" value="InterPro"/>
</dbReference>
<name>A0AAE2UVM5_AGRVI</name>
<dbReference type="AlphaFoldDB" id="A0AAE2UVM5"/>
<keyword evidence="5" id="KW-0560">Oxidoreductase</keyword>
<dbReference type="Pfam" id="PF01494">
    <property type="entry name" value="FAD_binding_3"/>
    <property type="match status" value="1"/>
</dbReference>
<keyword evidence="3" id="KW-0274">FAD</keyword>
<evidence type="ECO:0000256" key="2">
    <source>
        <dbReference type="ARBA" id="ARBA00022630"/>
    </source>
</evidence>
<organism evidence="5 6">
    <name type="scientific">Agrobacterium vitis</name>
    <name type="common">Rhizobium vitis</name>
    <dbReference type="NCBI Taxonomy" id="373"/>
    <lineage>
        <taxon>Bacteria</taxon>
        <taxon>Pseudomonadati</taxon>
        <taxon>Pseudomonadota</taxon>
        <taxon>Alphaproteobacteria</taxon>
        <taxon>Hyphomicrobiales</taxon>
        <taxon>Rhizobiaceae</taxon>
        <taxon>Rhizobium/Agrobacterium group</taxon>
        <taxon>Agrobacterium</taxon>
    </lineage>
</organism>
<evidence type="ECO:0000313" key="5">
    <source>
        <dbReference type="EMBL" id="MBF2714094.1"/>
    </source>
</evidence>
<dbReference type="Proteomes" id="UP000655037">
    <property type="component" value="Unassembled WGS sequence"/>
</dbReference>
<protein>
    <submittedName>
        <fullName evidence="5">FAD-dependent monooxygenase</fullName>
    </submittedName>
</protein>
<evidence type="ECO:0000313" key="6">
    <source>
        <dbReference type="Proteomes" id="UP000655037"/>
    </source>
</evidence>
<reference evidence="5" key="1">
    <citation type="submission" date="2020-11" db="EMBL/GenBank/DDBJ databases">
        <title>Agrobacterium vitis strain K377 genome.</title>
        <authorList>
            <person name="Xi H."/>
        </authorList>
    </citation>
    <scope>NUCLEOTIDE SEQUENCE</scope>
    <source>
        <strain evidence="5">K377</strain>
    </source>
</reference>
<keyword evidence="5" id="KW-0503">Monooxygenase</keyword>
<dbReference type="EMBL" id="JACXXJ020000003">
    <property type="protein sequence ID" value="MBF2714094.1"/>
    <property type="molecule type" value="Genomic_DNA"/>
</dbReference>
<dbReference type="PANTHER" id="PTHR43004:SF19">
    <property type="entry name" value="BINDING MONOOXYGENASE, PUTATIVE (JCVI)-RELATED"/>
    <property type="match status" value="1"/>
</dbReference>
<dbReference type="PANTHER" id="PTHR43004">
    <property type="entry name" value="TRK SYSTEM POTASSIUM UPTAKE PROTEIN"/>
    <property type="match status" value="1"/>
</dbReference>
<dbReference type="Gene3D" id="3.50.50.60">
    <property type="entry name" value="FAD/NAD(P)-binding domain"/>
    <property type="match status" value="1"/>
</dbReference>
<gene>
    <name evidence="5" type="ORF">IEI95_007440</name>
</gene>
<dbReference type="GO" id="GO:0016709">
    <property type="term" value="F:oxidoreductase activity, acting on paired donors, with incorporation or reduction of molecular oxygen, NAD(P)H as one donor, and incorporation of one atom of oxygen"/>
    <property type="evidence" value="ECO:0007669"/>
    <property type="project" value="UniProtKB-ARBA"/>
</dbReference>
<dbReference type="Gene3D" id="3.30.70.2450">
    <property type="match status" value="1"/>
</dbReference>
<dbReference type="InterPro" id="IPR002938">
    <property type="entry name" value="FAD-bd"/>
</dbReference>